<dbReference type="Proteomes" id="UP000583699">
    <property type="component" value="Unassembled WGS sequence"/>
</dbReference>
<dbReference type="InterPro" id="IPR037482">
    <property type="entry name" value="ST1585_MBL-fold"/>
</dbReference>
<protein>
    <submittedName>
        <fullName evidence="2">Glyoxylase-like metal-dependent hydrolase (Beta-lactamase superfamily II)</fullName>
    </submittedName>
</protein>
<evidence type="ECO:0000313" key="2">
    <source>
        <dbReference type="EMBL" id="MBB5355935.1"/>
    </source>
</evidence>
<dbReference type="Pfam" id="PF00753">
    <property type="entry name" value="Lactamase_B"/>
    <property type="match status" value="1"/>
</dbReference>
<dbReference type="PANTHER" id="PTHR42951:SF22">
    <property type="entry name" value="METALLO BETA-LACTAMASE SUPERFAMILY LIPOPROTEIN"/>
    <property type="match status" value="1"/>
</dbReference>
<dbReference type="SUPFAM" id="SSF56281">
    <property type="entry name" value="Metallo-hydrolase/oxidoreductase"/>
    <property type="match status" value="1"/>
</dbReference>
<sequence>MSQPVDLGFGISLIDLYDLQTAQRTGAYVFREEEVTIIETSASPSIPYLLKGLEALSIDVNDVKNIIVTHIHLDHAGGAGMLLQHCPNARVFVHPKGMRHLVDPSRLIEGAKAVYGESFDALFAPIVPIPEERLIVKEDGETLQIGKNRTLTFLHTPGHANHHFSIYDQKSNGIFTGDTAGVFYPQLLSYGVELYLPSTSPNQFDPEAMRASIERFMKLRPERIYFGHFGMSTHVQGVWEQLLHWLPIFVQTGHEIVNEQKDQSFTEKTEAVFKRLFNIIQTFLRKQQVPDDADVYKLLQLDLQVCAMGLVDYAENKKR</sequence>
<evidence type="ECO:0000259" key="1">
    <source>
        <dbReference type="SMART" id="SM00849"/>
    </source>
</evidence>
<dbReference type="SMART" id="SM00849">
    <property type="entry name" value="Lactamase_B"/>
    <property type="match status" value="1"/>
</dbReference>
<keyword evidence="3" id="KW-1185">Reference proteome</keyword>
<dbReference type="InterPro" id="IPR050855">
    <property type="entry name" value="NDM-1-like"/>
</dbReference>
<evidence type="ECO:0000313" key="3">
    <source>
        <dbReference type="Proteomes" id="UP000583699"/>
    </source>
</evidence>
<dbReference type="PANTHER" id="PTHR42951">
    <property type="entry name" value="METALLO-BETA-LACTAMASE DOMAIN-CONTAINING"/>
    <property type="match status" value="1"/>
</dbReference>
<dbReference type="AlphaFoldDB" id="A0A7W8N832"/>
<keyword evidence="2" id="KW-0378">Hydrolase</keyword>
<dbReference type="GO" id="GO:0016787">
    <property type="term" value="F:hydrolase activity"/>
    <property type="evidence" value="ECO:0007669"/>
    <property type="project" value="UniProtKB-KW"/>
</dbReference>
<comment type="caution">
    <text evidence="2">The sequence shown here is derived from an EMBL/GenBank/DDBJ whole genome shotgun (WGS) entry which is preliminary data.</text>
</comment>
<name>A0A7W8N832_9BACL</name>
<dbReference type="RefSeq" id="WP_183243321.1">
    <property type="nucleotide sequence ID" value="NZ_JACHEQ010000009.1"/>
</dbReference>
<reference evidence="2 3" key="1">
    <citation type="submission" date="2020-08" db="EMBL/GenBank/DDBJ databases">
        <title>Genomic Encyclopedia of Type Strains, Phase IV (KMG-IV): sequencing the most valuable type-strain genomes for metagenomic binning, comparative biology and taxonomic classification.</title>
        <authorList>
            <person name="Goeker M."/>
        </authorList>
    </citation>
    <scope>NUCLEOTIDE SEQUENCE [LARGE SCALE GENOMIC DNA]</scope>
    <source>
        <strain evidence="2 3">DSM 19169</strain>
    </source>
</reference>
<dbReference type="InterPro" id="IPR036866">
    <property type="entry name" value="RibonucZ/Hydroxyglut_hydro"/>
</dbReference>
<gene>
    <name evidence="2" type="ORF">HNR43_001913</name>
</gene>
<dbReference type="Gene3D" id="3.60.15.10">
    <property type="entry name" value="Ribonuclease Z/Hydroxyacylglutathione hydrolase-like"/>
    <property type="match status" value="1"/>
</dbReference>
<accession>A0A7W8N832</accession>
<feature type="domain" description="Metallo-beta-lactamase" evidence="1">
    <location>
        <begin position="24"/>
        <end position="228"/>
    </location>
</feature>
<dbReference type="EMBL" id="JACHEQ010000009">
    <property type="protein sequence ID" value="MBB5355935.1"/>
    <property type="molecule type" value="Genomic_DNA"/>
</dbReference>
<organism evidence="2 3">
    <name type="scientific">Anoxybacillus mongoliensis</name>
    <dbReference type="NCBI Taxonomy" id="452565"/>
    <lineage>
        <taxon>Bacteria</taxon>
        <taxon>Bacillati</taxon>
        <taxon>Bacillota</taxon>
        <taxon>Bacilli</taxon>
        <taxon>Bacillales</taxon>
        <taxon>Anoxybacillaceae</taxon>
        <taxon>Anoxybacillus</taxon>
    </lineage>
</organism>
<proteinExistence type="predicted"/>
<dbReference type="InterPro" id="IPR001279">
    <property type="entry name" value="Metallo-B-lactamas"/>
</dbReference>
<dbReference type="CDD" id="cd07726">
    <property type="entry name" value="ST1585-like_MBL-fold"/>
    <property type="match status" value="1"/>
</dbReference>